<dbReference type="SUPFAM" id="SSF55073">
    <property type="entry name" value="Nucleotide cyclase"/>
    <property type="match status" value="1"/>
</dbReference>
<name>A0ABW0P050_9HYPH</name>
<keyword evidence="4" id="KW-0548">Nucleotidyltransferase</keyword>
<dbReference type="CDD" id="cd01949">
    <property type="entry name" value="GGDEF"/>
    <property type="match status" value="1"/>
</dbReference>
<dbReference type="InterPro" id="IPR043128">
    <property type="entry name" value="Rev_trsase/Diguanyl_cyclase"/>
</dbReference>
<dbReference type="InterPro" id="IPR050469">
    <property type="entry name" value="Diguanylate_Cyclase"/>
</dbReference>
<evidence type="ECO:0000259" key="3">
    <source>
        <dbReference type="PROSITE" id="PS50887"/>
    </source>
</evidence>
<dbReference type="EC" id="2.7.7.65" evidence="1"/>
<proteinExistence type="predicted"/>
<organism evidence="4 5">
    <name type="scientific">Bosea massiliensis</name>
    <dbReference type="NCBI Taxonomy" id="151419"/>
    <lineage>
        <taxon>Bacteria</taxon>
        <taxon>Pseudomonadati</taxon>
        <taxon>Pseudomonadota</taxon>
        <taxon>Alphaproteobacteria</taxon>
        <taxon>Hyphomicrobiales</taxon>
        <taxon>Boseaceae</taxon>
        <taxon>Bosea</taxon>
    </lineage>
</organism>
<comment type="catalytic activity">
    <reaction evidence="2">
        <text>2 GTP = 3',3'-c-di-GMP + 2 diphosphate</text>
        <dbReference type="Rhea" id="RHEA:24898"/>
        <dbReference type="ChEBI" id="CHEBI:33019"/>
        <dbReference type="ChEBI" id="CHEBI:37565"/>
        <dbReference type="ChEBI" id="CHEBI:58805"/>
        <dbReference type="EC" id="2.7.7.65"/>
    </reaction>
</comment>
<evidence type="ECO:0000313" key="5">
    <source>
        <dbReference type="Proteomes" id="UP001596060"/>
    </source>
</evidence>
<sequence>MHHDVNPRSILIRAHAPEVPVLMRHFERLASGRAGAPHEALRALAEEAAGDDLMLLSPTETGDYRYDACGRTLPRTTGRDRTGGYVSNLQSDVAAFTIDCYDHALAEGVATYTLHRTVRSARVGIFERLILPTTDADGGRHLIVFCRQMSFREEFLMLLMETSPFGIVAVEAVRDADAALTGLSVLSANQRATTLCGSEAALELGCDLRKSLPFLAAEEHWNRLRQAVELLRPDQFEVAFMAGGRQIWLQVSLALLGDGLVITLSDISNLMLANQSLQQRAATLALEVGIERATRQALSDEIGLREEREKELRRLAETDPLTALLNRRSFTEHAQTMLGHAMTAAAPVSLLIVDIDHFKRINDSYGHPAGDAVIRAFADLLLGVFGARDALVGRFGGEEFAILMQGSTEEAAAAAMRMQQALAGKTLPVSETLGLGVTASCGIASWQDGETLAALTSRADQALYRAKSEGRNRIAIAGSDGLAAAA</sequence>
<evidence type="ECO:0000313" key="4">
    <source>
        <dbReference type="EMBL" id="MFC5505007.1"/>
    </source>
</evidence>
<feature type="domain" description="GGDEF" evidence="3">
    <location>
        <begin position="346"/>
        <end position="479"/>
    </location>
</feature>
<dbReference type="InterPro" id="IPR000160">
    <property type="entry name" value="GGDEF_dom"/>
</dbReference>
<keyword evidence="4" id="KW-0808">Transferase</keyword>
<dbReference type="InterPro" id="IPR035965">
    <property type="entry name" value="PAS-like_dom_sf"/>
</dbReference>
<dbReference type="Gene3D" id="3.30.450.20">
    <property type="entry name" value="PAS domain"/>
    <property type="match status" value="1"/>
</dbReference>
<dbReference type="PROSITE" id="PS50887">
    <property type="entry name" value="GGDEF"/>
    <property type="match status" value="1"/>
</dbReference>
<accession>A0ABW0P050</accession>
<dbReference type="RefSeq" id="WP_066734522.1">
    <property type="nucleotide sequence ID" value="NZ_JBHSLU010000010.1"/>
</dbReference>
<dbReference type="GO" id="GO:0052621">
    <property type="term" value="F:diguanylate cyclase activity"/>
    <property type="evidence" value="ECO:0007669"/>
    <property type="project" value="UniProtKB-EC"/>
</dbReference>
<dbReference type="PANTHER" id="PTHR45138">
    <property type="entry name" value="REGULATORY COMPONENTS OF SENSORY TRANSDUCTION SYSTEM"/>
    <property type="match status" value="1"/>
</dbReference>
<dbReference type="EMBL" id="JBHSLU010000010">
    <property type="protein sequence ID" value="MFC5505007.1"/>
    <property type="molecule type" value="Genomic_DNA"/>
</dbReference>
<gene>
    <name evidence="4" type="ORF">ACFPN9_07010</name>
</gene>
<dbReference type="SMART" id="SM00267">
    <property type="entry name" value="GGDEF"/>
    <property type="match status" value="1"/>
</dbReference>
<dbReference type="Gene3D" id="3.30.70.270">
    <property type="match status" value="1"/>
</dbReference>
<evidence type="ECO:0000256" key="1">
    <source>
        <dbReference type="ARBA" id="ARBA00012528"/>
    </source>
</evidence>
<dbReference type="SUPFAM" id="SSF55785">
    <property type="entry name" value="PYP-like sensor domain (PAS domain)"/>
    <property type="match status" value="1"/>
</dbReference>
<comment type="caution">
    <text evidence="4">The sequence shown here is derived from an EMBL/GenBank/DDBJ whole genome shotgun (WGS) entry which is preliminary data.</text>
</comment>
<reference evidence="5" key="1">
    <citation type="journal article" date="2019" name="Int. J. Syst. Evol. Microbiol.">
        <title>The Global Catalogue of Microorganisms (GCM) 10K type strain sequencing project: providing services to taxonomists for standard genome sequencing and annotation.</title>
        <authorList>
            <consortium name="The Broad Institute Genomics Platform"/>
            <consortium name="The Broad Institute Genome Sequencing Center for Infectious Disease"/>
            <person name="Wu L."/>
            <person name="Ma J."/>
        </authorList>
    </citation>
    <scope>NUCLEOTIDE SEQUENCE [LARGE SCALE GENOMIC DNA]</scope>
    <source>
        <strain evidence="5">CCUG 43117</strain>
    </source>
</reference>
<evidence type="ECO:0000256" key="2">
    <source>
        <dbReference type="ARBA" id="ARBA00034247"/>
    </source>
</evidence>
<dbReference type="NCBIfam" id="TIGR00254">
    <property type="entry name" value="GGDEF"/>
    <property type="match status" value="1"/>
</dbReference>
<protein>
    <recommendedName>
        <fullName evidence="1">diguanylate cyclase</fullName>
        <ecNumber evidence="1">2.7.7.65</ecNumber>
    </recommendedName>
</protein>
<dbReference type="Pfam" id="PF00990">
    <property type="entry name" value="GGDEF"/>
    <property type="match status" value="1"/>
</dbReference>
<keyword evidence="5" id="KW-1185">Reference proteome</keyword>
<dbReference type="PANTHER" id="PTHR45138:SF9">
    <property type="entry name" value="DIGUANYLATE CYCLASE DGCM-RELATED"/>
    <property type="match status" value="1"/>
</dbReference>
<dbReference type="InterPro" id="IPR029787">
    <property type="entry name" value="Nucleotide_cyclase"/>
</dbReference>
<dbReference type="Proteomes" id="UP001596060">
    <property type="component" value="Unassembled WGS sequence"/>
</dbReference>